<feature type="compositionally biased region" description="Basic residues" evidence="5">
    <location>
        <begin position="347"/>
        <end position="356"/>
    </location>
</feature>
<dbReference type="SMART" id="SM00220">
    <property type="entry name" value="S_TKc"/>
    <property type="match status" value="1"/>
</dbReference>
<feature type="compositionally biased region" description="Basic and acidic residues" evidence="5">
    <location>
        <begin position="328"/>
        <end position="346"/>
    </location>
</feature>
<keyword evidence="1" id="KW-0479">Metal-binding</keyword>
<dbReference type="Pfam" id="PF07714">
    <property type="entry name" value="PK_Tyr_Ser-Thr"/>
    <property type="match status" value="1"/>
</dbReference>
<dbReference type="InterPro" id="IPR051681">
    <property type="entry name" value="Ser/Thr_Kinases-Pseudokinases"/>
</dbReference>
<dbReference type="InterPro" id="IPR011990">
    <property type="entry name" value="TPR-like_helical_dom_sf"/>
</dbReference>
<feature type="region of interest" description="Disordered" evidence="5">
    <location>
        <begin position="318"/>
        <end position="373"/>
    </location>
</feature>
<gene>
    <name evidence="9" type="ORF">M9Y10_021885</name>
</gene>
<evidence type="ECO:0000256" key="5">
    <source>
        <dbReference type="SAM" id="MobiDB-lite"/>
    </source>
</evidence>
<comment type="caution">
    <text evidence="9">The sequence shown here is derived from an EMBL/GenBank/DDBJ whole genome shotgun (WGS) entry which is preliminary data.</text>
</comment>
<dbReference type="InterPro" id="IPR000719">
    <property type="entry name" value="Prot_kinase_dom"/>
</dbReference>
<sequence>MTDSAEFSKKKWEKEKVKWKVDSSDFERIKKIAEGGQGDVFKCKQISKNREVVMKKTQAHLKNLDNQRYFNREVEILAKYHHPAIVPFIGYDELQIKKKVYGCIYLLMMEKGSLTSSIELNNKEGVKDPLWTNSSKFIITYGVACAMEYLHSNDIIHRDLKTDNILLDSKLRPYITDFGTAKNIVIGNSIHQTIQSTTLTIMAPEFLENYQTFKNNLKIDVYAFGITMFYLWTGIAPFSLYSTPYAITNAVLSGIRPEFPDETPENIADLIRRCWSQGPESRPTFSDIVDELLSDSFANQNQDKCFIEYKKELDEYRPNAKKPTSLSIEKKHSVGLTPKKDIPHTEPHKKKAHMPIKKSDDSASSNSSPVLQNLINDTKNGNFSSELELAFALYRGTYGKVDKKSALYHFSQVANKTKNKEDQKTAEYFCATILIEDNNYAQAERYLKRARDHGSADASFAQAELMSSKKIKCESSDVLYKLYETAAKKGDIVKIQAIRKVVSLLLNEKFDLTIANRKKIAYEFIEEGSLLGDQEMMHKYSQILEYGIGGVKQNIGEAKKLLDILKFRYIPSQIDYALHLLNGYHDFEKNPDLADNILEDASNKNDFNAMLYYSMILEKDSDREDDANSYFEKSRDSNKVPEAWSVYGQKLIQNEQYEDAVLPLFYGMEAGSIIAFLSFGTVCENCPEYGDPAFFFKCAAHRCHALDECGFYFPFNFNVYHCQTCNMDICEGCAKFCHKDHVTIHIRTEKGCDFKCSCGAKGFHNKCSAEYIAGCDLKCSGCDSLYQHLYQCETCCPNTENIYICKSCIENCHKGHKIVDCGIQKGVCGCGLSHIRNHFKCSLLKGVADVDKNECSAILNADDKIMQRWFQCFDCGLYGNDDVGVCQVCALNCHNEHRYIDLGFKKFNCTCFTKKCGFIE</sequence>
<evidence type="ECO:0000259" key="8">
    <source>
        <dbReference type="PROSITE" id="PS51157"/>
    </source>
</evidence>
<keyword evidence="10" id="KW-1185">Reference proteome</keyword>
<evidence type="ECO:0000259" key="7">
    <source>
        <dbReference type="PROSITE" id="PS50011"/>
    </source>
</evidence>
<dbReference type="Gene3D" id="1.10.510.10">
    <property type="entry name" value="Transferase(Phosphotransferase) domain 1"/>
    <property type="match status" value="1"/>
</dbReference>
<keyword evidence="6" id="KW-1133">Transmembrane helix</keyword>
<keyword evidence="6" id="KW-0472">Membrane</keyword>
<feature type="zinc finger region" description="UBR-type" evidence="4">
    <location>
        <begin position="773"/>
        <end position="846"/>
    </location>
</feature>
<evidence type="ECO:0000256" key="6">
    <source>
        <dbReference type="SAM" id="Phobius"/>
    </source>
</evidence>
<dbReference type="InterPro" id="IPR001245">
    <property type="entry name" value="Ser-Thr/Tyr_kinase_cat_dom"/>
</dbReference>
<evidence type="ECO:0000313" key="9">
    <source>
        <dbReference type="EMBL" id="KAK8893463.1"/>
    </source>
</evidence>
<evidence type="ECO:0000256" key="2">
    <source>
        <dbReference type="ARBA" id="ARBA00022771"/>
    </source>
</evidence>
<name>A0ABR2KRK9_9EUKA</name>
<feature type="transmembrane region" description="Helical" evidence="6">
    <location>
        <begin position="221"/>
        <end position="241"/>
    </location>
</feature>
<evidence type="ECO:0008006" key="11">
    <source>
        <dbReference type="Google" id="ProtNLM"/>
    </source>
</evidence>
<dbReference type="SUPFAM" id="SSF81901">
    <property type="entry name" value="HCP-like"/>
    <property type="match status" value="1"/>
</dbReference>
<keyword evidence="2" id="KW-0863">Zinc-finger</keyword>
<organism evidence="9 10">
    <name type="scientific">Tritrichomonas musculus</name>
    <dbReference type="NCBI Taxonomy" id="1915356"/>
    <lineage>
        <taxon>Eukaryota</taxon>
        <taxon>Metamonada</taxon>
        <taxon>Parabasalia</taxon>
        <taxon>Tritrichomonadida</taxon>
        <taxon>Tritrichomonadidae</taxon>
        <taxon>Tritrichomonas</taxon>
    </lineage>
</organism>
<dbReference type="InterPro" id="IPR003126">
    <property type="entry name" value="Znf_UBR"/>
</dbReference>
<dbReference type="EMBL" id="JAPFFF010000003">
    <property type="protein sequence ID" value="KAK8893463.1"/>
    <property type="molecule type" value="Genomic_DNA"/>
</dbReference>
<evidence type="ECO:0000313" key="10">
    <source>
        <dbReference type="Proteomes" id="UP001470230"/>
    </source>
</evidence>
<dbReference type="PROSITE" id="PS51157">
    <property type="entry name" value="ZF_UBR"/>
    <property type="match status" value="1"/>
</dbReference>
<dbReference type="InterPro" id="IPR008271">
    <property type="entry name" value="Ser/Thr_kinase_AS"/>
</dbReference>
<dbReference type="PROSITE" id="PS50011">
    <property type="entry name" value="PROTEIN_KINASE_DOM"/>
    <property type="match status" value="1"/>
</dbReference>
<evidence type="ECO:0000256" key="3">
    <source>
        <dbReference type="ARBA" id="ARBA00022833"/>
    </source>
</evidence>
<keyword evidence="3" id="KW-0862">Zinc</keyword>
<reference evidence="9 10" key="1">
    <citation type="submission" date="2024-04" db="EMBL/GenBank/DDBJ databases">
        <title>Tritrichomonas musculus Genome.</title>
        <authorList>
            <person name="Alves-Ferreira E."/>
            <person name="Grigg M."/>
            <person name="Lorenzi H."/>
            <person name="Galac M."/>
        </authorList>
    </citation>
    <scope>NUCLEOTIDE SEQUENCE [LARGE SCALE GENOMIC DNA]</scope>
    <source>
        <strain evidence="9 10">EAF2021</strain>
    </source>
</reference>
<dbReference type="CDD" id="cd19671">
    <property type="entry name" value="UBR-box_UBR4_5_6_7"/>
    <property type="match status" value="2"/>
</dbReference>
<dbReference type="SUPFAM" id="SSF56112">
    <property type="entry name" value="Protein kinase-like (PK-like)"/>
    <property type="match status" value="1"/>
</dbReference>
<dbReference type="InterPro" id="IPR011009">
    <property type="entry name" value="Kinase-like_dom_sf"/>
</dbReference>
<dbReference type="PROSITE" id="PS00108">
    <property type="entry name" value="PROTEIN_KINASE_ST"/>
    <property type="match status" value="1"/>
</dbReference>
<accession>A0ABR2KRK9</accession>
<dbReference type="SMART" id="SM00396">
    <property type="entry name" value="ZnF_UBR1"/>
    <property type="match status" value="3"/>
</dbReference>
<dbReference type="PANTHER" id="PTHR44329">
    <property type="entry name" value="SERINE/THREONINE-PROTEIN KINASE TNNI3K-RELATED"/>
    <property type="match status" value="1"/>
</dbReference>
<evidence type="ECO:0000256" key="1">
    <source>
        <dbReference type="ARBA" id="ARBA00022723"/>
    </source>
</evidence>
<evidence type="ECO:0000256" key="4">
    <source>
        <dbReference type="PROSITE-ProRule" id="PRU00508"/>
    </source>
</evidence>
<dbReference type="Proteomes" id="UP001470230">
    <property type="component" value="Unassembled WGS sequence"/>
</dbReference>
<protein>
    <recommendedName>
        <fullName evidence="11">Protein kinase domain-containing protein</fullName>
    </recommendedName>
</protein>
<feature type="domain" description="UBR-type" evidence="8">
    <location>
        <begin position="773"/>
        <end position="846"/>
    </location>
</feature>
<dbReference type="Gene3D" id="1.25.40.10">
    <property type="entry name" value="Tetratricopeptide repeat domain"/>
    <property type="match status" value="1"/>
</dbReference>
<proteinExistence type="predicted"/>
<dbReference type="PANTHER" id="PTHR44329:SF214">
    <property type="entry name" value="PROTEIN KINASE DOMAIN-CONTAINING PROTEIN"/>
    <property type="match status" value="1"/>
</dbReference>
<keyword evidence="6" id="KW-0812">Transmembrane</keyword>
<feature type="domain" description="Protein kinase" evidence="7">
    <location>
        <begin position="26"/>
        <end position="298"/>
    </location>
</feature>